<name>A0A4Q9Q4B3_9APHY</name>
<proteinExistence type="predicted"/>
<evidence type="ECO:0000313" key="2">
    <source>
        <dbReference type="Proteomes" id="UP000292082"/>
    </source>
</evidence>
<reference evidence="1 2" key="1">
    <citation type="submission" date="2019-01" db="EMBL/GenBank/DDBJ databases">
        <title>Draft genome sequences of three monokaryotic isolates of the white-rot basidiomycete fungus Dichomitus squalens.</title>
        <authorList>
            <consortium name="DOE Joint Genome Institute"/>
            <person name="Lopez S.C."/>
            <person name="Andreopoulos B."/>
            <person name="Pangilinan J."/>
            <person name="Lipzen A."/>
            <person name="Riley R."/>
            <person name="Ahrendt S."/>
            <person name="Ng V."/>
            <person name="Barry K."/>
            <person name="Daum C."/>
            <person name="Grigoriev I.V."/>
            <person name="Hilden K.S."/>
            <person name="Makela M.R."/>
            <person name="de Vries R.P."/>
        </authorList>
    </citation>
    <scope>NUCLEOTIDE SEQUENCE [LARGE SCALE GENOMIC DNA]</scope>
    <source>
        <strain evidence="1 2">CBS 464.89</strain>
    </source>
</reference>
<dbReference type="Proteomes" id="UP000292082">
    <property type="component" value="Unassembled WGS sequence"/>
</dbReference>
<dbReference type="AlphaFoldDB" id="A0A4Q9Q4B3"/>
<sequence>MRLIVSGLARLYTRAAQRSMAPKSRSALSSPIMFLHQSSAIAEVGPWRVGTVEPTSPSFNMPQNLDRCPGIGLSVIPIYAFTA</sequence>
<gene>
    <name evidence="1" type="ORF">BD310DRAFT_920147</name>
</gene>
<dbReference type="EMBL" id="ML145096">
    <property type="protein sequence ID" value="TBU61920.1"/>
    <property type="molecule type" value="Genomic_DNA"/>
</dbReference>
<evidence type="ECO:0000313" key="1">
    <source>
        <dbReference type="EMBL" id="TBU61920.1"/>
    </source>
</evidence>
<keyword evidence="2" id="KW-1185">Reference proteome</keyword>
<protein>
    <submittedName>
        <fullName evidence="1">Uncharacterized protein</fullName>
    </submittedName>
</protein>
<accession>A0A4Q9Q4B3</accession>
<organism evidence="1 2">
    <name type="scientific">Dichomitus squalens</name>
    <dbReference type="NCBI Taxonomy" id="114155"/>
    <lineage>
        <taxon>Eukaryota</taxon>
        <taxon>Fungi</taxon>
        <taxon>Dikarya</taxon>
        <taxon>Basidiomycota</taxon>
        <taxon>Agaricomycotina</taxon>
        <taxon>Agaricomycetes</taxon>
        <taxon>Polyporales</taxon>
        <taxon>Polyporaceae</taxon>
        <taxon>Dichomitus</taxon>
    </lineage>
</organism>